<dbReference type="EMBL" id="CP018154">
    <property type="protein sequence ID" value="APG63757.1"/>
    <property type="molecule type" value="Genomic_DNA"/>
</dbReference>
<dbReference type="STRING" id="1913578.LPB140_09530"/>
<gene>
    <name evidence="1" type="ORF">LPB140_09530</name>
</gene>
<accession>A0A1L3JF43</accession>
<organism evidence="1 2">
    <name type="scientific">Sphingorhabdus lutea</name>
    <dbReference type="NCBI Taxonomy" id="1913578"/>
    <lineage>
        <taxon>Bacteria</taxon>
        <taxon>Pseudomonadati</taxon>
        <taxon>Pseudomonadota</taxon>
        <taxon>Alphaproteobacteria</taxon>
        <taxon>Sphingomonadales</taxon>
        <taxon>Sphingomonadaceae</taxon>
        <taxon>Sphingorhabdus</taxon>
    </lineage>
</organism>
<proteinExistence type="predicted"/>
<keyword evidence="2" id="KW-1185">Reference proteome</keyword>
<protein>
    <submittedName>
        <fullName evidence="1">Uncharacterized protein</fullName>
    </submittedName>
</protein>
<name>A0A1L3JF43_9SPHN</name>
<reference evidence="1 2" key="1">
    <citation type="submission" date="2016-11" db="EMBL/GenBank/DDBJ databases">
        <title>Sphingorhabdus sp. LPB0140, isolated from marine environment.</title>
        <authorList>
            <person name="Kim E."/>
            <person name="Yi H."/>
        </authorList>
    </citation>
    <scope>NUCLEOTIDE SEQUENCE [LARGE SCALE GENOMIC DNA]</scope>
    <source>
        <strain evidence="1 2">LPB0140</strain>
    </source>
</reference>
<sequence length="209" mass="22034">MLLSLTIPLLASCRGDGDIDVSSGVGITASRTGCPAVAIPDGTGDITIFDPVTSQDASAIDVVAVVTNVRSACNSEGEKIYTEANFEVQARRSDNRGARTISLPYFSTVVQGGSAVVAKRIGTVDISFADGEYRASAPAKAASYLDPVAARLPEDIVDKITRKRRAGDADAAVDPMSDPAVKSAILRSSFELLIGFQLTEEQFKYNATR</sequence>
<evidence type="ECO:0000313" key="1">
    <source>
        <dbReference type="EMBL" id="APG63757.1"/>
    </source>
</evidence>
<dbReference type="KEGG" id="sphl:LPB140_09530"/>
<dbReference type="AlphaFoldDB" id="A0A1L3JF43"/>
<evidence type="ECO:0000313" key="2">
    <source>
        <dbReference type="Proteomes" id="UP000242561"/>
    </source>
</evidence>
<dbReference type="Proteomes" id="UP000242561">
    <property type="component" value="Chromosome"/>
</dbReference>